<evidence type="ECO:0000256" key="1">
    <source>
        <dbReference type="SAM" id="SignalP"/>
    </source>
</evidence>
<evidence type="ECO:0000313" key="3">
    <source>
        <dbReference type="EMBL" id="WDF82382.1"/>
    </source>
</evidence>
<dbReference type="EMBL" id="CP117884">
    <property type="protein sequence ID" value="WDF82382.1"/>
    <property type="molecule type" value="Genomic_DNA"/>
</dbReference>
<dbReference type="Proteomes" id="UP001220377">
    <property type="component" value="Chromosome"/>
</dbReference>
<keyword evidence="1" id="KW-0732">Signal</keyword>
<reference evidence="3 4" key="1">
    <citation type="submission" date="2023-02" db="EMBL/GenBank/DDBJ databases">
        <title>Genome sequence of Lacticaseibacillus sp. KACC 23028.</title>
        <authorList>
            <person name="Kim S."/>
            <person name="Heo J."/>
            <person name="Kwon S.-W."/>
        </authorList>
    </citation>
    <scope>NUCLEOTIDE SEQUENCE [LARGE SCALE GENOMIC DNA]</scope>
    <source>
        <strain evidence="3 4">KACC 23028</strain>
    </source>
</reference>
<proteinExistence type="predicted"/>
<sequence>MKLSRKFTTLLAAAIFASAIGAVLPSTQTTHAWGNDDPDEYMDESAPIVSGENIRSRNFNIPFSGKAVATRNAKVYKIVGKKAKAIKTIKKNSKWTVHALKNIRPTDYYNLGGNQYVKASDVRLLVQRVVRVKSKKGTSVISAAGEPTVVKHQLKFRYVTGTIHVLGTAKIEGKSYYNFGTDEYIAVSSAK</sequence>
<feature type="domain" description="S-layer protein C-terminal" evidence="2">
    <location>
        <begin position="68"/>
        <end position="120"/>
    </location>
</feature>
<keyword evidence="4" id="KW-1185">Reference proteome</keyword>
<feature type="chain" id="PRO_5046055108" evidence="1">
    <location>
        <begin position="33"/>
        <end position="191"/>
    </location>
</feature>
<accession>A0ABY7WQA8</accession>
<organism evidence="3 4">
    <name type="scientific">Lacticaseibacillus pabuli</name>
    <dbReference type="NCBI Taxonomy" id="3025672"/>
    <lineage>
        <taxon>Bacteria</taxon>
        <taxon>Bacillati</taxon>
        <taxon>Bacillota</taxon>
        <taxon>Bacilli</taxon>
        <taxon>Lactobacillales</taxon>
        <taxon>Lactobacillaceae</taxon>
        <taxon>Lacticaseibacillus</taxon>
    </lineage>
</organism>
<feature type="signal peptide" evidence="1">
    <location>
        <begin position="1"/>
        <end position="32"/>
    </location>
</feature>
<protein>
    <submittedName>
        <fullName evidence="3">SLAP domain-containing protein</fullName>
    </submittedName>
</protein>
<dbReference type="Pfam" id="PF03217">
    <property type="entry name" value="SlpA"/>
    <property type="match status" value="2"/>
</dbReference>
<feature type="domain" description="S-layer protein C-terminal" evidence="2">
    <location>
        <begin position="162"/>
        <end position="188"/>
    </location>
</feature>
<evidence type="ECO:0000313" key="4">
    <source>
        <dbReference type="Proteomes" id="UP001220377"/>
    </source>
</evidence>
<gene>
    <name evidence="3" type="ORF">PQ472_10895</name>
</gene>
<evidence type="ECO:0000259" key="2">
    <source>
        <dbReference type="Pfam" id="PF03217"/>
    </source>
</evidence>
<name>A0ABY7WQA8_9LACO</name>
<dbReference type="InterPro" id="IPR024968">
    <property type="entry name" value="SlpA_C_lactobacillus"/>
</dbReference>
<dbReference type="RefSeq" id="WP_274259796.1">
    <property type="nucleotide sequence ID" value="NZ_CP117884.1"/>
</dbReference>